<dbReference type="OrthoDB" id="293868at2759"/>
<feature type="domain" description="EF-hand" evidence="5">
    <location>
        <begin position="210"/>
        <end position="240"/>
    </location>
</feature>
<evidence type="ECO:0000256" key="4">
    <source>
        <dbReference type="SAM" id="SignalP"/>
    </source>
</evidence>
<gene>
    <name evidence="6" type="ORF">A4U43_C01F9100</name>
</gene>
<keyword evidence="1" id="KW-0479">Metal-binding</keyword>
<accession>A0A5P1FN13</accession>
<sequence>MPKPAVVLILVITMIPFITLLSSAPPSGPRKMRARRLHRHLTFDPLVDKLEPQINDDVHINVHAFWKKMREDDGMLKDYFTEEGSLNTEQRLRHLFAILDQSPKDGFLSFGELDVWNKRQALDRLMYITERRMSVHDKDENGEVTLSELLWNIPEAKRDWNDKEFGEPGWWKDLFECADEDGNGSLSELELNDLVHPEDSKNPKVQAWFLREKLSEMDVNEDGKLSFEEFRDRTHSIFTYAHDFETKDVSPMDISAIKKFQELDVNKDKFITPEELKPVIHQLHPGEFSYATYYTKYLMHKADDDKDGKLTLEEMLDHPQEFYDAVFEEGQHNYHYGEENDYGNHDEF</sequence>
<evidence type="ECO:0000259" key="5">
    <source>
        <dbReference type="PROSITE" id="PS50222"/>
    </source>
</evidence>
<dbReference type="Pfam" id="PF13499">
    <property type="entry name" value="EF-hand_7"/>
    <property type="match status" value="2"/>
</dbReference>
<dbReference type="OMA" id="FEADVDH"/>
<dbReference type="InterPro" id="IPR002048">
    <property type="entry name" value="EF_hand_dom"/>
</dbReference>
<feature type="signal peptide" evidence="4">
    <location>
        <begin position="1"/>
        <end position="23"/>
    </location>
</feature>
<proteinExistence type="predicted"/>
<reference evidence="7" key="1">
    <citation type="journal article" date="2017" name="Nat. Commun.">
        <title>The asparagus genome sheds light on the origin and evolution of a young Y chromosome.</title>
        <authorList>
            <person name="Harkess A."/>
            <person name="Zhou J."/>
            <person name="Xu C."/>
            <person name="Bowers J.E."/>
            <person name="Van der Hulst R."/>
            <person name="Ayyampalayam S."/>
            <person name="Mercati F."/>
            <person name="Riccardi P."/>
            <person name="McKain M.R."/>
            <person name="Kakrana A."/>
            <person name="Tang H."/>
            <person name="Ray J."/>
            <person name="Groenendijk J."/>
            <person name="Arikit S."/>
            <person name="Mathioni S.M."/>
            <person name="Nakano M."/>
            <person name="Shan H."/>
            <person name="Telgmann-Rauber A."/>
            <person name="Kanno A."/>
            <person name="Yue Z."/>
            <person name="Chen H."/>
            <person name="Li W."/>
            <person name="Chen Y."/>
            <person name="Xu X."/>
            <person name="Zhang Y."/>
            <person name="Luo S."/>
            <person name="Chen H."/>
            <person name="Gao J."/>
            <person name="Mao Z."/>
            <person name="Pires J.C."/>
            <person name="Luo M."/>
            <person name="Kudrna D."/>
            <person name="Wing R.A."/>
            <person name="Meyers B.C."/>
            <person name="Yi K."/>
            <person name="Kong H."/>
            <person name="Lavrijsen P."/>
            <person name="Sunseri F."/>
            <person name="Falavigna A."/>
            <person name="Ye Y."/>
            <person name="Leebens-Mack J.H."/>
            <person name="Chen G."/>
        </authorList>
    </citation>
    <scope>NUCLEOTIDE SEQUENCE [LARGE SCALE GENOMIC DNA]</scope>
    <source>
        <strain evidence="7">cv. DH0086</strain>
    </source>
</reference>
<dbReference type="InterPro" id="IPR018247">
    <property type="entry name" value="EF_Hand_1_Ca_BS"/>
</dbReference>
<feature type="domain" description="EF-hand" evidence="5">
    <location>
        <begin position="251"/>
        <end position="286"/>
    </location>
</feature>
<dbReference type="PANTHER" id="PTHR10827:SF98">
    <property type="entry name" value="45 KDA CALCIUM-BINDING PROTEIN"/>
    <property type="match status" value="1"/>
</dbReference>
<keyword evidence="2" id="KW-0677">Repeat</keyword>
<keyword evidence="7" id="KW-1185">Reference proteome</keyword>
<dbReference type="Proteomes" id="UP000243459">
    <property type="component" value="Chromosome 1"/>
</dbReference>
<dbReference type="PROSITE" id="PS50222">
    <property type="entry name" value="EF_HAND_2"/>
    <property type="match status" value="4"/>
</dbReference>
<feature type="domain" description="EF-hand" evidence="5">
    <location>
        <begin position="296"/>
        <end position="325"/>
    </location>
</feature>
<evidence type="ECO:0000313" key="7">
    <source>
        <dbReference type="Proteomes" id="UP000243459"/>
    </source>
</evidence>
<dbReference type="Gene3D" id="1.10.238.10">
    <property type="entry name" value="EF-hand"/>
    <property type="match status" value="3"/>
</dbReference>
<keyword evidence="3" id="KW-0106">Calcium</keyword>
<dbReference type="InterPro" id="IPR011992">
    <property type="entry name" value="EF-hand-dom_pair"/>
</dbReference>
<dbReference type="PANTHER" id="PTHR10827">
    <property type="entry name" value="RETICULOCALBIN"/>
    <property type="match status" value="1"/>
</dbReference>
<feature type="domain" description="EF-hand" evidence="5">
    <location>
        <begin position="166"/>
        <end position="201"/>
    </location>
</feature>
<keyword evidence="4" id="KW-0732">Signal</keyword>
<protein>
    <recommendedName>
        <fullName evidence="5">EF-hand domain-containing protein</fullName>
    </recommendedName>
</protein>
<dbReference type="PROSITE" id="PS00018">
    <property type="entry name" value="EF_HAND_1"/>
    <property type="match status" value="5"/>
</dbReference>
<feature type="chain" id="PRO_5024468336" description="EF-hand domain-containing protein" evidence="4">
    <location>
        <begin position="24"/>
        <end position="348"/>
    </location>
</feature>
<dbReference type="GO" id="GO:0005783">
    <property type="term" value="C:endoplasmic reticulum"/>
    <property type="evidence" value="ECO:0007669"/>
    <property type="project" value="TreeGrafter"/>
</dbReference>
<dbReference type="AlphaFoldDB" id="A0A5P1FN13"/>
<dbReference type="GO" id="GO:0005509">
    <property type="term" value="F:calcium ion binding"/>
    <property type="evidence" value="ECO:0007669"/>
    <property type="project" value="InterPro"/>
</dbReference>
<organism evidence="6 7">
    <name type="scientific">Asparagus officinalis</name>
    <name type="common">Garden asparagus</name>
    <dbReference type="NCBI Taxonomy" id="4686"/>
    <lineage>
        <taxon>Eukaryota</taxon>
        <taxon>Viridiplantae</taxon>
        <taxon>Streptophyta</taxon>
        <taxon>Embryophyta</taxon>
        <taxon>Tracheophyta</taxon>
        <taxon>Spermatophyta</taxon>
        <taxon>Magnoliopsida</taxon>
        <taxon>Liliopsida</taxon>
        <taxon>Asparagales</taxon>
        <taxon>Asparagaceae</taxon>
        <taxon>Asparagoideae</taxon>
        <taxon>Asparagus</taxon>
    </lineage>
</organism>
<evidence type="ECO:0000256" key="1">
    <source>
        <dbReference type="ARBA" id="ARBA00022723"/>
    </source>
</evidence>
<dbReference type="SUPFAM" id="SSF47473">
    <property type="entry name" value="EF-hand"/>
    <property type="match status" value="2"/>
</dbReference>
<evidence type="ECO:0000256" key="3">
    <source>
        <dbReference type="ARBA" id="ARBA00022837"/>
    </source>
</evidence>
<evidence type="ECO:0000313" key="6">
    <source>
        <dbReference type="EMBL" id="ONK79695.1"/>
    </source>
</evidence>
<name>A0A5P1FN13_ASPOF</name>
<dbReference type="Gramene" id="ONK79695">
    <property type="protein sequence ID" value="ONK79695"/>
    <property type="gene ID" value="A4U43_C01F9100"/>
</dbReference>
<evidence type="ECO:0000256" key="2">
    <source>
        <dbReference type="ARBA" id="ARBA00022737"/>
    </source>
</evidence>
<dbReference type="SMART" id="SM00054">
    <property type="entry name" value="EFh"/>
    <property type="match status" value="6"/>
</dbReference>
<dbReference type="EMBL" id="CM007381">
    <property type="protein sequence ID" value="ONK79695.1"/>
    <property type="molecule type" value="Genomic_DNA"/>
</dbReference>